<evidence type="ECO:0000259" key="7">
    <source>
        <dbReference type="PROSITE" id="PS51294"/>
    </source>
</evidence>
<keyword evidence="5" id="KW-0539">Nucleus</keyword>
<dbReference type="PANTHER" id="PTHR31442">
    <property type="entry name" value="HOMEODOMAIN-LIKE SUPERFAMILY PROTEIN-RELATED"/>
    <property type="match status" value="1"/>
</dbReference>
<evidence type="ECO:0000256" key="3">
    <source>
        <dbReference type="ARBA" id="ARBA00023125"/>
    </source>
</evidence>
<evidence type="ECO:0000256" key="2">
    <source>
        <dbReference type="ARBA" id="ARBA00023015"/>
    </source>
</evidence>
<dbReference type="FunFam" id="1.10.10.60:FF:000007">
    <property type="entry name" value="Two-component response regulator"/>
    <property type="match status" value="1"/>
</dbReference>
<dbReference type="NCBIfam" id="TIGR01557">
    <property type="entry name" value="myb_SHAQKYF"/>
    <property type="match status" value="1"/>
</dbReference>
<sequence length="627" mass="67498">MSGYELQGFKDQGLFTSSPTSSGFETDFTLVKAIAYGACGYLVKPVQTNDLNIMWRQVISRRTPDPWSFCSSIGNAAAEKAQPTGGAAGGEQGGAESTKYGWAKSHEHDGDDHDANKENVSPDRSTGKRLRTTWTSELHDKFVKAVSQIGINRAVPSKILAKMNVDNNVSRESVASHLQKYRMYLRGAVDEAEERRNLLAAERCNISRDALEEGIKYFHGQGIYRPSANPASWNPTSLPTGRDHTSAFGARGAGAHGGSMLFRDAAPRSSSLLPGARQWPSSSSSSHSRGDSSYMGILRGNLLGTNRGIFLADRDRHNAGMCLPLNRFPMQSSRQPGFRPPVRRNPYRDTGNCLGNSWQAAMKYPDLSRDDWRTTPGPSQANIPNINQLTCLGASPAGQIAGQVPMSLDELQNQIAAFLNSRTSLAGSSQEMAPFNVDVAINNNTSSVQMLNGNIAIDGNTSSVEMLDDDFAIDHNASWAEMLDGDFAIDDNTSWAEMLDGDFAIDDNTSSVKMLNGDFPINYNTSQVEMPNGDYAINNNISSVEAVNNNTSSVEMLNGNFALGSASSIGAALPDLEMGTSAAPTQMLNGGGAGGVLPVQAQSTANQEAVDGQLNINSDEFWEFGDF</sequence>
<dbReference type="GO" id="GO:0003700">
    <property type="term" value="F:DNA-binding transcription factor activity"/>
    <property type="evidence" value="ECO:0000318"/>
    <property type="project" value="GO_Central"/>
</dbReference>
<dbReference type="GO" id="GO:0005634">
    <property type="term" value="C:nucleus"/>
    <property type="evidence" value="ECO:0000318"/>
    <property type="project" value="GO_Central"/>
</dbReference>
<organism evidence="8 9">
    <name type="scientific">Hordeum vulgare subsp. vulgare</name>
    <name type="common">Domesticated barley</name>
    <dbReference type="NCBI Taxonomy" id="112509"/>
    <lineage>
        <taxon>Eukaryota</taxon>
        <taxon>Viridiplantae</taxon>
        <taxon>Streptophyta</taxon>
        <taxon>Embryophyta</taxon>
        <taxon>Tracheophyta</taxon>
        <taxon>Spermatophyta</taxon>
        <taxon>Magnoliopsida</taxon>
        <taxon>Liliopsida</taxon>
        <taxon>Poales</taxon>
        <taxon>Poaceae</taxon>
        <taxon>BOP clade</taxon>
        <taxon>Pooideae</taxon>
        <taxon>Triticodae</taxon>
        <taxon>Triticeae</taxon>
        <taxon>Hordeinae</taxon>
        <taxon>Hordeum</taxon>
    </lineage>
</organism>
<evidence type="ECO:0000256" key="6">
    <source>
        <dbReference type="SAM" id="MobiDB-lite"/>
    </source>
</evidence>
<reference evidence="8" key="2">
    <citation type="submission" date="2020-10" db="EMBL/GenBank/DDBJ databases">
        <authorList>
            <person name="Scholz U."/>
            <person name="Mascher M."/>
            <person name="Fiebig A."/>
        </authorList>
    </citation>
    <scope>NUCLEOTIDE SEQUENCE [LARGE SCALE GENOMIC DNA]</scope>
    <source>
        <strain evidence="8">cv. Morex</strain>
    </source>
</reference>
<evidence type="ECO:0000313" key="8">
    <source>
        <dbReference type="EnsemblPlants" id="HORVU.MOREX.r3.7HG0712200.1"/>
    </source>
</evidence>
<dbReference type="AlphaFoldDB" id="A0A8I6Z413"/>
<dbReference type="InterPro" id="IPR017930">
    <property type="entry name" value="Myb_dom"/>
</dbReference>
<reference evidence="9" key="1">
    <citation type="journal article" date="2012" name="Nature">
        <title>A physical, genetic and functional sequence assembly of the barley genome.</title>
        <authorList>
            <consortium name="The International Barley Genome Sequencing Consortium"/>
            <person name="Mayer K.F."/>
            <person name="Waugh R."/>
            <person name="Brown J.W."/>
            <person name="Schulman A."/>
            <person name="Langridge P."/>
            <person name="Platzer M."/>
            <person name="Fincher G.B."/>
            <person name="Muehlbauer G.J."/>
            <person name="Sato K."/>
            <person name="Close T.J."/>
            <person name="Wise R.P."/>
            <person name="Stein N."/>
        </authorList>
    </citation>
    <scope>NUCLEOTIDE SEQUENCE [LARGE SCALE GENOMIC DNA]</scope>
    <source>
        <strain evidence="9">cv. Morex</strain>
    </source>
</reference>
<name>A0A8I6Z413_HORVV</name>
<feature type="compositionally biased region" description="Low complexity" evidence="6">
    <location>
        <begin position="281"/>
        <end position="292"/>
    </location>
</feature>
<dbReference type="EnsemblPlants" id="HORVU.MOREX.r3.7HG0712200.1">
    <property type="protein sequence ID" value="HORVU.MOREX.r3.7HG0712200.1"/>
    <property type="gene ID" value="HORVU.MOREX.r3.7HG0712200"/>
</dbReference>
<dbReference type="SMR" id="A0A8I6Z413"/>
<dbReference type="SUPFAM" id="SSF52172">
    <property type="entry name" value="CheY-like"/>
    <property type="match status" value="1"/>
</dbReference>
<evidence type="ECO:0000256" key="5">
    <source>
        <dbReference type="ARBA" id="ARBA00023242"/>
    </source>
</evidence>
<dbReference type="GO" id="GO:0003677">
    <property type="term" value="F:DNA binding"/>
    <property type="evidence" value="ECO:0007669"/>
    <property type="project" value="UniProtKB-KW"/>
</dbReference>
<protein>
    <recommendedName>
        <fullName evidence="7">HTH myb-type domain-containing protein</fullName>
    </recommendedName>
</protein>
<dbReference type="Proteomes" id="UP000011116">
    <property type="component" value="Chromosome 7H"/>
</dbReference>
<keyword evidence="2" id="KW-0805">Transcription regulation</keyword>
<evidence type="ECO:0000313" key="9">
    <source>
        <dbReference type="Proteomes" id="UP000011116"/>
    </source>
</evidence>
<proteinExistence type="predicted"/>
<dbReference type="Gramene" id="HORVU.MOREX.r3.7HG0712200.1">
    <property type="protein sequence ID" value="HORVU.MOREX.r3.7HG0712200.1"/>
    <property type="gene ID" value="HORVU.MOREX.r3.7HG0712200"/>
</dbReference>
<dbReference type="SUPFAM" id="SSF46689">
    <property type="entry name" value="Homeodomain-like"/>
    <property type="match status" value="1"/>
</dbReference>
<comment type="subcellular location">
    <subcellularLocation>
        <location evidence="1">Nucleus</location>
    </subcellularLocation>
</comment>
<feature type="domain" description="HTH myb-type" evidence="7">
    <location>
        <begin position="126"/>
        <end position="186"/>
    </location>
</feature>
<evidence type="ECO:0000256" key="4">
    <source>
        <dbReference type="ARBA" id="ARBA00023163"/>
    </source>
</evidence>
<dbReference type="PANTHER" id="PTHR31442:SF40">
    <property type="entry name" value="HOMEODOMAIN-LIKE SUPERFAMILY PROTEIN"/>
    <property type="match status" value="1"/>
</dbReference>
<reference evidence="8" key="3">
    <citation type="submission" date="2022-01" db="UniProtKB">
        <authorList>
            <consortium name="EnsemblPlants"/>
        </authorList>
    </citation>
    <scope>IDENTIFICATION</scope>
    <source>
        <strain evidence="8">subsp. vulgare</strain>
    </source>
</reference>
<accession>A0A8I6Z413</accession>
<dbReference type="Pfam" id="PF00249">
    <property type="entry name" value="Myb_DNA-binding"/>
    <property type="match status" value="1"/>
</dbReference>
<dbReference type="InterPro" id="IPR011006">
    <property type="entry name" value="CheY-like_superfamily"/>
</dbReference>
<feature type="region of interest" description="Disordered" evidence="6">
    <location>
        <begin position="80"/>
        <end position="128"/>
    </location>
</feature>
<dbReference type="Gramene" id="HORVU.MOREX.r2.7HG0590690.1">
    <property type="protein sequence ID" value="HORVU.MOREX.r2.7HG0590690.1"/>
    <property type="gene ID" value="HORVU.MOREX.r2.7HG0590690"/>
</dbReference>
<dbReference type="InterPro" id="IPR009057">
    <property type="entry name" value="Homeodomain-like_sf"/>
</dbReference>
<feature type="compositionally biased region" description="Basic and acidic residues" evidence="6">
    <location>
        <begin position="104"/>
        <end position="121"/>
    </location>
</feature>
<dbReference type="InterPro" id="IPR044841">
    <property type="entry name" value="LUX/BOA-like"/>
</dbReference>
<keyword evidence="9" id="KW-1185">Reference proteome</keyword>
<keyword evidence="4" id="KW-0804">Transcription</keyword>
<dbReference type="Gene3D" id="1.10.10.60">
    <property type="entry name" value="Homeodomain-like"/>
    <property type="match status" value="1"/>
</dbReference>
<keyword evidence="3" id="KW-0238">DNA-binding</keyword>
<dbReference type="InterPro" id="IPR001005">
    <property type="entry name" value="SANT/Myb"/>
</dbReference>
<evidence type="ECO:0000256" key="1">
    <source>
        <dbReference type="ARBA" id="ARBA00004123"/>
    </source>
</evidence>
<feature type="region of interest" description="Disordered" evidence="6">
    <location>
        <begin position="272"/>
        <end position="292"/>
    </location>
</feature>
<dbReference type="PROSITE" id="PS51294">
    <property type="entry name" value="HTH_MYB"/>
    <property type="match status" value="1"/>
</dbReference>
<dbReference type="InterPro" id="IPR006447">
    <property type="entry name" value="Myb_dom_plants"/>
</dbReference>